<evidence type="ECO:0000313" key="4">
    <source>
        <dbReference type="Proteomes" id="UP001497480"/>
    </source>
</evidence>
<dbReference type="GO" id="GO:0015035">
    <property type="term" value="F:protein-disulfide reductase activity"/>
    <property type="evidence" value="ECO:0007669"/>
    <property type="project" value="TreeGrafter"/>
</dbReference>
<dbReference type="GO" id="GO:0034976">
    <property type="term" value="P:response to endoplasmic reticulum stress"/>
    <property type="evidence" value="ECO:0007669"/>
    <property type="project" value="TreeGrafter"/>
</dbReference>
<evidence type="ECO:0000256" key="1">
    <source>
        <dbReference type="SAM" id="SignalP"/>
    </source>
</evidence>
<dbReference type="SUPFAM" id="SSF52833">
    <property type="entry name" value="Thioredoxin-like"/>
    <property type="match status" value="1"/>
</dbReference>
<proteinExistence type="predicted"/>
<comment type="caution">
    <text evidence="3">The sequence shown here is derived from an EMBL/GenBank/DDBJ whole genome shotgun (WGS) entry which is preliminary data.</text>
</comment>
<dbReference type="InterPro" id="IPR017937">
    <property type="entry name" value="Thioredoxin_CS"/>
</dbReference>
<name>A0AAV1WDY2_LUPLU</name>
<protein>
    <recommendedName>
        <fullName evidence="2">Thioredoxin domain-containing protein</fullName>
    </recommendedName>
</protein>
<evidence type="ECO:0000313" key="3">
    <source>
        <dbReference type="EMBL" id="CAL0307534.1"/>
    </source>
</evidence>
<feature type="domain" description="Thioredoxin" evidence="2">
    <location>
        <begin position="25"/>
        <end position="115"/>
    </location>
</feature>
<dbReference type="Pfam" id="PF00085">
    <property type="entry name" value="Thioredoxin"/>
    <property type="match status" value="1"/>
</dbReference>
<feature type="chain" id="PRO_5043427115" description="Thioredoxin domain-containing protein" evidence="1">
    <location>
        <begin position="26"/>
        <end position="115"/>
    </location>
</feature>
<dbReference type="PANTHER" id="PTHR45815:SF3">
    <property type="entry name" value="PROTEIN DISULFIDE-ISOMERASE A6"/>
    <property type="match status" value="1"/>
</dbReference>
<keyword evidence="4" id="KW-1185">Reference proteome</keyword>
<dbReference type="InterPro" id="IPR013766">
    <property type="entry name" value="Thioredoxin_domain"/>
</dbReference>
<dbReference type="GO" id="GO:0005788">
    <property type="term" value="C:endoplasmic reticulum lumen"/>
    <property type="evidence" value="ECO:0007669"/>
    <property type="project" value="TreeGrafter"/>
</dbReference>
<dbReference type="PROSITE" id="PS51352">
    <property type="entry name" value="THIOREDOXIN_2"/>
    <property type="match status" value="1"/>
</dbReference>
<dbReference type="PANTHER" id="PTHR45815">
    <property type="entry name" value="PROTEIN DISULFIDE-ISOMERASE A6"/>
    <property type="match status" value="1"/>
</dbReference>
<dbReference type="Gene3D" id="3.40.30.10">
    <property type="entry name" value="Glutaredoxin"/>
    <property type="match status" value="1"/>
</dbReference>
<reference evidence="3 4" key="1">
    <citation type="submission" date="2024-03" db="EMBL/GenBank/DDBJ databases">
        <authorList>
            <person name="Martinez-Hernandez J."/>
        </authorList>
    </citation>
    <scope>NUCLEOTIDE SEQUENCE [LARGE SCALE GENOMIC DNA]</scope>
</reference>
<dbReference type="EMBL" id="CAXHTB010000006">
    <property type="protein sequence ID" value="CAL0307534.1"/>
    <property type="molecule type" value="Genomic_DNA"/>
</dbReference>
<gene>
    <name evidence="3" type="ORF">LLUT_LOCUS8594</name>
</gene>
<keyword evidence="1" id="KW-0732">Signal</keyword>
<accession>A0AAV1WDY2</accession>
<sequence>MRKFQSLVLLSLFLSICNIFVPSFALYGASSPVLQLTPSNFKSKVLNSTGVVLVEFFAPWCGHCKALTPTWEKAATVLKGVATVAALDADAHHTLAQVIYCKFLRSWHFLFHEIC</sequence>
<dbReference type="InterPro" id="IPR036249">
    <property type="entry name" value="Thioredoxin-like_sf"/>
</dbReference>
<dbReference type="PROSITE" id="PS00194">
    <property type="entry name" value="THIOREDOXIN_1"/>
    <property type="match status" value="1"/>
</dbReference>
<dbReference type="Proteomes" id="UP001497480">
    <property type="component" value="Unassembled WGS sequence"/>
</dbReference>
<evidence type="ECO:0000259" key="2">
    <source>
        <dbReference type="PROSITE" id="PS51352"/>
    </source>
</evidence>
<organism evidence="3 4">
    <name type="scientific">Lupinus luteus</name>
    <name type="common">European yellow lupine</name>
    <dbReference type="NCBI Taxonomy" id="3873"/>
    <lineage>
        <taxon>Eukaryota</taxon>
        <taxon>Viridiplantae</taxon>
        <taxon>Streptophyta</taxon>
        <taxon>Embryophyta</taxon>
        <taxon>Tracheophyta</taxon>
        <taxon>Spermatophyta</taxon>
        <taxon>Magnoliopsida</taxon>
        <taxon>eudicotyledons</taxon>
        <taxon>Gunneridae</taxon>
        <taxon>Pentapetalae</taxon>
        <taxon>rosids</taxon>
        <taxon>fabids</taxon>
        <taxon>Fabales</taxon>
        <taxon>Fabaceae</taxon>
        <taxon>Papilionoideae</taxon>
        <taxon>50 kb inversion clade</taxon>
        <taxon>genistoids sensu lato</taxon>
        <taxon>core genistoids</taxon>
        <taxon>Genisteae</taxon>
        <taxon>Lupinus</taxon>
    </lineage>
</organism>
<feature type="signal peptide" evidence="1">
    <location>
        <begin position="1"/>
        <end position="25"/>
    </location>
</feature>
<dbReference type="AlphaFoldDB" id="A0AAV1WDY2"/>